<accession>D1P2H0</accession>
<proteinExistence type="predicted"/>
<dbReference type="SUPFAM" id="SSF74653">
    <property type="entry name" value="TolA/TonB C-terminal domain"/>
    <property type="match status" value="1"/>
</dbReference>
<keyword evidence="3" id="KW-1185">Reference proteome</keyword>
<dbReference type="Gene3D" id="3.30.1150.10">
    <property type="match status" value="1"/>
</dbReference>
<dbReference type="GO" id="GO:0016020">
    <property type="term" value="C:membrane"/>
    <property type="evidence" value="ECO:0007669"/>
    <property type="project" value="InterPro"/>
</dbReference>
<comment type="caution">
    <text evidence="2">The sequence shown here is derived from an EMBL/GenBank/DDBJ whole genome shotgun (WGS) entry which is preliminary data.</text>
</comment>
<evidence type="ECO:0000313" key="2">
    <source>
        <dbReference type="EMBL" id="EFB72325.1"/>
    </source>
</evidence>
<dbReference type="HOGENOM" id="CLU_2118880_0_0_6"/>
<feature type="chain" id="PRO_5003025819" description="Colicin uptake-like protein" evidence="1">
    <location>
        <begin position="38"/>
        <end position="133"/>
    </location>
</feature>
<keyword evidence="1" id="KW-0732">Signal</keyword>
<dbReference type="Proteomes" id="UP000005512">
    <property type="component" value="Unassembled WGS sequence"/>
</dbReference>
<dbReference type="GO" id="GO:0043213">
    <property type="term" value="P:bacteriocin transport"/>
    <property type="evidence" value="ECO:0007669"/>
    <property type="project" value="InterPro"/>
</dbReference>
<dbReference type="GO" id="GO:0019534">
    <property type="term" value="F:toxin transmembrane transporter activity"/>
    <property type="evidence" value="ECO:0007669"/>
    <property type="project" value="InterPro"/>
</dbReference>
<dbReference type="EMBL" id="ABXV02000023">
    <property type="protein sequence ID" value="EFB72325.1"/>
    <property type="molecule type" value="Genomic_DNA"/>
</dbReference>
<organism evidence="2 3">
    <name type="scientific">Providencia rustigianii DSM 4541</name>
    <dbReference type="NCBI Taxonomy" id="500637"/>
    <lineage>
        <taxon>Bacteria</taxon>
        <taxon>Pseudomonadati</taxon>
        <taxon>Pseudomonadota</taxon>
        <taxon>Gammaproteobacteria</taxon>
        <taxon>Enterobacterales</taxon>
        <taxon>Morganellaceae</taxon>
        <taxon>Providencia</taxon>
    </lineage>
</organism>
<evidence type="ECO:0000256" key="1">
    <source>
        <dbReference type="SAM" id="SignalP"/>
    </source>
</evidence>
<feature type="signal peptide" evidence="1">
    <location>
        <begin position="1"/>
        <end position="37"/>
    </location>
</feature>
<dbReference type="InterPro" id="IPR014161">
    <property type="entry name" value="Tol-Pal_TolA"/>
</dbReference>
<sequence>MTKFQSQRKIRDTNPRSFFMKKYFLFFSILFTGHLNAAPTSKHPMDIYASSVQKSIQSRFYDIDLYKGKKCKIKVTLDDDGKLISAIVHDKKSNNDKKLCIRGIELIENTQFLPTPEDNLTSNKNVFFILLRL</sequence>
<evidence type="ECO:0008006" key="4">
    <source>
        <dbReference type="Google" id="ProtNLM"/>
    </source>
</evidence>
<dbReference type="Pfam" id="PF06519">
    <property type="entry name" value="TolA"/>
    <property type="match status" value="1"/>
</dbReference>
<protein>
    <recommendedName>
        <fullName evidence="4">Colicin uptake-like protein</fullName>
    </recommendedName>
</protein>
<gene>
    <name evidence="2" type="ORF">PROVRUST_06394</name>
</gene>
<dbReference type="STRING" id="500637.PROVRUST_06394"/>
<reference evidence="2" key="1">
    <citation type="submission" date="2009-12" db="EMBL/GenBank/DDBJ databases">
        <authorList>
            <person name="Weinstock G."/>
            <person name="Sodergren E."/>
            <person name="Clifton S."/>
            <person name="Fulton L."/>
            <person name="Fulton B."/>
            <person name="Courtney L."/>
            <person name="Fronick C."/>
            <person name="Harrison M."/>
            <person name="Strong C."/>
            <person name="Farmer C."/>
            <person name="Delahaunty K."/>
            <person name="Markovic C."/>
            <person name="Hall O."/>
            <person name="Minx P."/>
            <person name="Tomlinson C."/>
            <person name="Mitreva M."/>
            <person name="Nelson J."/>
            <person name="Hou S."/>
            <person name="Wollam A."/>
            <person name="Pepin K.H."/>
            <person name="Johnson M."/>
            <person name="Bhonagiri V."/>
            <person name="Nash W.E."/>
            <person name="Warren W."/>
            <person name="Chinwalla A."/>
            <person name="Mardis E.R."/>
            <person name="Wilson R.K."/>
        </authorList>
    </citation>
    <scope>NUCLEOTIDE SEQUENCE [LARGE SCALE GENOMIC DNA]</scope>
    <source>
        <strain evidence="2">DSM 4541</strain>
    </source>
</reference>
<evidence type="ECO:0000313" key="3">
    <source>
        <dbReference type="Proteomes" id="UP000005512"/>
    </source>
</evidence>
<name>D1P2H0_9GAMM</name>
<dbReference type="AlphaFoldDB" id="D1P2H0"/>